<reference evidence="1 2" key="1">
    <citation type="submission" date="2024-09" db="EMBL/GenBank/DDBJ databases">
        <title>Paenibacillus zeirhizospherea sp. nov., isolated from surface of the maize (Zea mays) roots in a horticulture field, Hungary.</title>
        <authorList>
            <person name="Marton D."/>
            <person name="Farkas M."/>
            <person name="Bedics A."/>
            <person name="Toth E."/>
            <person name="Tancsics A."/>
            <person name="Boka K."/>
            <person name="Maroti G."/>
            <person name="Kriszt B."/>
            <person name="Cserhati M."/>
        </authorList>
    </citation>
    <scope>NUCLEOTIDE SEQUENCE [LARGE SCALE GENOMIC DNA]</scope>
    <source>
        <strain evidence="1 2">KCTC 33519</strain>
    </source>
</reference>
<sequence length="290" mass="33880">MDELQLDGLKIDSLVDLLRASYFLEEWDRMLEIADELLLSANHVYDKQKEALQSGQCYSYGNRKRHLIYYFGFSQMAKGNAFEKKGLYEDSLACIKTYADLSWLDDGSKEAKEEIDLFKLFAKGNSYSVKLLAGKLEVLDSYVQFLKESRPEELFPGLITILESALKHNFNVDEVLQSLSGDTLEVIHYYDREKRKTRYLTNYYYTLALYRFKMGQHENAIHNTLQGLVASDNFKDVASFKKCVALFEVYRDYASDEQKESYNTYMLAILKEELKNEKNYYIYDDRLGTV</sequence>
<gene>
    <name evidence="1" type="ORF">ACE41H_02230</name>
</gene>
<dbReference type="RefSeq" id="WP_375353029.1">
    <property type="nucleotide sequence ID" value="NZ_JBHHMI010000001.1"/>
</dbReference>
<organism evidence="1 2">
    <name type="scientific">Paenibacillus enshidis</name>
    <dbReference type="NCBI Taxonomy" id="1458439"/>
    <lineage>
        <taxon>Bacteria</taxon>
        <taxon>Bacillati</taxon>
        <taxon>Bacillota</taxon>
        <taxon>Bacilli</taxon>
        <taxon>Bacillales</taxon>
        <taxon>Paenibacillaceae</taxon>
        <taxon>Paenibacillus</taxon>
    </lineage>
</organism>
<accession>A0ABV5AN80</accession>
<dbReference type="EMBL" id="JBHHMI010000001">
    <property type="protein sequence ID" value="MFB5265612.1"/>
    <property type="molecule type" value="Genomic_DNA"/>
</dbReference>
<name>A0ABV5AN80_9BACL</name>
<evidence type="ECO:0000313" key="2">
    <source>
        <dbReference type="Proteomes" id="UP001580346"/>
    </source>
</evidence>
<comment type="caution">
    <text evidence="1">The sequence shown here is derived from an EMBL/GenBank/DDBJ whole genome shotgun (WGS) entry which is preliminary data.</text>
</comment>
<proteinExistence type="predicted"/>
<protein>
    <recommendedName>
        <fullName evidence="3">DNA-binding protein</fullName>
    </recommendedName>
</protein>
<evidence type="ECO:0000313" key="1">
    <source>
        <dbReference type="EMBL" id="MFB5265612.1"/>
    </source>
</evidence>
<evidence type="ECO:0008006" key="3">
    <source>
        <dbReference type="Google" id="ProtNLM"/>
    </source>
</evidence>
<keyword evidence="2" id="KW-1185">Reference proteome</keyword>
<dbReference type="Proteomes" id="UP001580346">
    <property type="component" value="Unassembled WGS sequence"/>
</dbReference>